<comment type="caution">
    <text evidence="1">The sequence shown here is derived from an EMBL/GenBank/DDBJ whole genome shotgun (WGS) entry which is preliminary data.</text>
</comment>
<gene>
    <name evidence="1" type="ORF">JYA63_10665</name>
</gene>
<accession>A0ABS2ZPC1</accession>
<dbReference type="Proteomes" id="UP001296923">
    <property type="component" value="Unassembled WGS sequence"/>
</dbReference>
<protein>
    <submittedName>
        <fullName evidence="1">Uncharacterized protein</fullName>
    </submittedName>
</protein>
<keyword evidence="2" id="KW-1185">Reference proteome</keyword>
<name>A0ABS2ZPC1_9BACL</name>
<evidence type="ECO:0000313" key="2">
    <source>
        <dbReference type="Proteomes" id="UP001296923"/>
    </source>
</evidence>
<organism evidence="1 2">
    <name type="scientific">Fictibacillus nanhaiensis</name>
    <dbReference type="NCBI Taxonomy" id="742169"/>
    <lineage>
        <taxon>Bacteria</taxon>
        <taxon>Bacillati</taxon>
        <taxon>Bacillota</taxon>
        <taxon>Bacilli</taxon>
        <taxon>Bacillales</taxon>
        <taxon>Fictibacillaceae</taxon>
        <taxon>Fictibacillus</taxon>
    </lineage>
</organism>
<evidence type="ECO:0000313" key="1">
    <source>
        <dbReference type="EMBL" id="MBN3554730.1"/>
    </source>
</evidence>
<reference evidence="1 2" key="1">
    <citation type="submission" date="2021-01" db="EMBL/GenBank/DDBJ databases">
        <title>Genome Sequencing of Type Strains.</title>
        <authorList>
            <person name="Lemaire J.F."/>
            <person name="Inderbitzin P."/>
            <person name="Collins S.B."/>
            <person name="Wespe N."/>
            <person name="Knight-Connoni V."/>
        </authorList>
    </citation>
    <scope>NUCLEOTIDE SEQUENCE [LARGE SCALE GENOMIC DNA]</scope>
    <source>
        <strain evidence="1 2">DSM 23009</strain>
    </source>
</reference>
<proteinExistence type="predicted"/>
<sequence length="45" mass="5243">MRLSPNEIEQILLKAKRDQLNAYYASVIQHSLSKWVIQDTLRSKG</sequence>
<dbReference type="EMBL" id="JAFHKR010000039">
    <property type="protein sequence ID" value="MBN3554730.1"/>
    <property type="molecule type" value="Genomic_DNA"/>
</dbReference>
<dbReference type="RefSeq" id="WP_205725732.1">
    <property type="nucleotide sequence ID" value="NZ_JAFHKR010000039.1"/>
</dbReference>